<dbReference type="InterPro" id="IPR038765">
    <property type="entry name" value="Papain-like_cys_pep_sf"/>
</dbReference>
<dbReference type="InterPro" id="IPR018200">
    <property type="entry name" value="USP_CS"/>
</dbReference>
<keyword evidence="4" id="KW-1185">Reference proteome</keyword>
<feature type="coiled-coil region" evidence="1">
    <location>
        <begin position="45"/>
        <end position="120"/>
    </location>
</feature>
<comment type="caution">
    <text evidence="3">The sequence shown here is derived from an EMBL/GenBank/DDBJ whole genome shotgun (WGS) entry which is preliminary data.</text>
</comment>
<dbReference type="GO" id="GO:0004843">
    <property type="term" value="F:cysteine-type deubiquitinase activity"/>
    <property type="evidence" value="ECO:0007669"/>
    <property type="project" value="InterPro"/>
</dbReference>
<dbReference type="PROSITE" id="PS00972">
    <property type="entry name" value="USP_1"/>
    <property type="match status" value="1"/>
</dbReference>
<evidence type="ECO:0000313" key="4">
    <source>
        <dbReference type="Proteomes" id="UP001162131"/>
    </source>
</evidence>
<feature type="coiled-coil region" evidence="1">
    <location>
        <begin position="179"/>
        <end position="241"/>
    </location>
</feature>
<dbReference type="PROSITE" id="PS50235">
    <property type="entry name" value="USP_3"/>
    <property type="match status" value="1"/>
</dbReference>
<reference evidence="3" key="1">
    <citation type="submission" date="2021-09" db="EMBL/GenBank/DDBJ databases">
        <authorList>
            <consortium name="AG Swart"/>
            <person name="Singh M."/>
            <person name="Singh A."/>
            <person name="Seah K."/>
            <person name="Emmerich C."/>
        </authorList>
    </citation>
    <scope>NUCLEOTIDE SEQUENCE</scope>
    <source>
        <strain evidence="3">ATCC30299</strain>
    </source>
</reference>
<proteinExistence type="predicted"/>
<dbReference type="GO" id="GO:0016579">
    <property type="term" value="P:protein deubiquitination"/>
    <property type="evidence" value="ECO:0007669"/>
    <property type="project" value="InterPro"/>
</dbReference>
<dbReference type="InterPro" id="IPR001394">
    <property type="entry name" value="Peptidase_C19_UCH"/>
</dbReference>
<dbReference type="SUPFAM" id="SSF54001">
    <property type="entry name" value="Cysteine proteinases"/>
    <property type="match status" value="1"/>
</dbReference>
<dbReference type="EMBL" id="CAJZBQ010000009">
    <property type="protein sequence ID" value="CAG9313070.1"/>
    <property type="molecule type" value="Genomic_DNA"/>
</dbReference>
<dbReference type="AlphaFoldDB" id="A0AAU9IGT8"/>
<dbReference type="InterPro" id="IPR028889">
    <property type="entry name" value="USP"/>
</dbReference>
<sequence length="342" mass="40044">MATQNSKVNNSEAMKLNCLYEDWEVCPANLDSHKKPSDEQNTFEISNLKCELEIAIKERDEYKALLKEIEHIRTERNSYEDTINTLRDENAGLKKAIRNIKSVDTDIEKMKKDFKNLKDDQKNNYNRFFKDYEDFKAKIDFAVKSTQEIIKQSSEEEDKTRDQKIISLEANVYSLEYLKAEEIEKNKKLSEKIEKLQRINGKKDQAISELSRKNNEVLAKFKRLKIDYDNLFEEHSNLKKKNNMWCNYLFQGITNSLDKKKLDSLYSTPVGLPNIGQTCYLNSLLQVLVYSPDFIKLTYFSANSLLLSISKIADNINAGSLDSWYRSFYEEFISMFPQVILI</sequence>
<dbReference type="Pfam" id="PF00443">
    <property type="entry name" value="UCH"/>
    <property type="match status" value="1"/>
</dbReference>
<feature type="domain" description="USP" evidence="2">
    <location>
        <begin position="270"/>
        <end position="342"/>
    </location>
</feature>
<accession>A0AAU9IGT8</accession>
<name>A0AAU9IGT8_9CILI</name>
<keyword evidence="1" id="KW-0175">Coiled coil</keyword>
<evidence type="ECO:0000259" key="2">
    <source>
        <dbReference type="PROSITE" id="PS50235"/>
    </source>
</evidence>
<organism evidence="3 4">
    <name type="scientific">Blepharisma stoltei</name>
    <dbReference type="NCBI Taxonomy" id="1481888"/>
    <lineage>
        <taxon>Eukaryota</taxon>
        <taxon>Sar</taxon>
        <taxon>Alveolata</taxon>
        <taxon>Ciliophora</taxon>
        <taxon>Postciliodesmatophora</taxon>
        <taxon>Heterotrichea</taxon>
        <taxon>Heterotrichida</taxon>
        <taxon>Blepharismidae</taxon>
        <taxon>Blepharisma</taxon>
    </lineage>
</organism>
<dbReference type="Proteomes" id="UP001162131">
    <property type="component" value="Unassembled WGS sequence"/>
</dbReference>
<gene>
    <name evidence="3" type="ORF">BSTOLATCC_MIC7855</name>
</gene>
<protein>
    <recommendedName>
        <fullName evidence="2">USP domain-containing protein</fullName>
    </recommendedName>
</protein>
<evidence type="ECO:0000256" key="1">
    <source>
        <dbReference type="SAM" id="Coils"/>
    </source>
</evidence>
<evidence type="ECO:0000313" key="3">
    <source>
        <dbReference type="EMBL" id="CAG9313070.1"/>
    </source>
</evidence>
<dbReference type="Gene3D" id="3.90.70.10">
    <property type="entry name" value="Cysteine proteinases"/>
    <property type="match status" value="1"/>
</dbReference>